<keyword evidence="10" id="KW-1133">Transmembrane helix</keyword>
<evidence type="ECO:0000313" key="13">
    <source>
        <dbReference type="EMBL" id="MBM6775343.1"/>
    </source>
</evidence>
<dbReference type="Pfam" id="PF07730">
    <property type="entry name" value="HisKA_3"/>
    <property type="match status" value="1"/>
</dbReference>
<evidence type="ECO:0000256" key="5">
    <source>
        <dbReference type="ARBA" id="ARBA00022741"/>
    </source>
</evidence>
<keyword evidence="11" id="KW-0732">Signal</keyword>
<accession>A0ABS2F452</accession>
<evidence type="ECO:0000256" key="10">
    <source>
        <dbReference type="SAM" id="Phobius"/>
    </source>
</evidence>
<proteinExistence type="predicted"/>
<evidence type="ECO:0000313" key="14">
    <source>
        <dbReference type="Proteomes" id="UP000712527"/>
    </source>
</evidence>
<dbReference type="Proteomes" id="UP000712527">
    <property type="component" value="Unassembled WGS sequence"/>
</dbReference>
<dbReference type="PANTHER" id="PTHR24421">
    <property type="entry name" value="NITRATE/NITRITE SENSOR PROTEIN NARX-RELATED"/>
    <property type="match status" value="1"/>
</dbReference>
<evidence type="ECO:0000256" key="7">
    <source>
        <dbReference type="ARBA" id="ARBA00022840"/>
    </source>
</evidence>
<evidence type="ECO:0000256" key="3">
    <source>
        <dbReference type="ARBA" id="ARBA00022553"/>
    </source>
</evidence>
<feature type="non-terminal residue" evidence="13">
    <location>
        <position position="338"/>
    </location>
</feature>
<feature type="compositionally biased region" description="Low complexity" evidence="9">
    <location>
        <begin position="321"/>
        <end position="338"/>
    </location>
</feature>
<dbReference type="InterPro" id="IPR050482">
    <property type="entry name" value="Sensor_HK_TwoCompSys"/>
</dbReference>
<dbReference type="GO" id="GO:0016301">
    <property type="term" value="F:kinase activity"/>
    <property type="evidence" value="ECO:0007669"/>
    <property type="project" value="UniProtKB-KW"/>
</dbReference>
<evidence type="ECO:0000256" key="2">
    <source>
        <dbReference type="ARBA" id="ARBA00012438"/>
    </source>
</evidence>
<dbReference type="SUPFAM" id="SSF55874">
    <property type="entry name" value="ATPase domain of HSP90 chaperone/DNA topoisomerase II/histidine kinase"/>
    <property type="match status" value="1"/>
</dbReference>
<keyword evidence="6 13" id="KW-0418">Kinase</keyword>
<keyword evidence="10" id="KW-0812">Transmembrane</keyword>
<dbReference type="RefSeq" id="WP_239471780.1">
    <property type="nucleotide sequence ID" value="NZ_JACSNQ010000015.1"/>
</dbReference>
<feature type="transmembrane region" description="Helical" evidence="10">
    <location>
        <begin position="83"/>
        <end position="99"/>
    </location>
</feature>
<feature type="transmembrane region" description="Helical" evidence="10">
    <location>
        <begin position="48"/>
        <end position="71"/>
    </location>
</feature>
<feature type="signal peptide" evidence="11">
    <location>
        <begin position="1"/>
        <end position="28"/>
    </location>
</feature>
<dbReference type="InterPro" id="IPR036890">
    <property type="entry name" value="HATPase_C_sf"/>
</dbReference>
<keyword evidence="5" id="KW-0547">Nucleotide-binding</keyword>
<keyword evidence="14" id="KW-1185">Reference proteome</keyword>
<keyword evidence="4" id="KW-0808">Transferase</keyword>
<feature type="domain" description="Signal transduction histidine kinase subgroup 3 dimerisation and phosphoacceptor" evidence="12">
    <location>
        <begin position="169"/>
        <end position="232"/>
    </location>
</feature>
<protein>
    <recommendedName>
        <fullName evidence="2">histidine kinase</fullName>
        <ecNumber evidence="2">2.7.13.3</ecNumber>
    </recommendedName>
</protein>
<dbReference type="Gene3D" id="1.20.5.1930">
    <property type="match status" value="1"/>
</dbReference>
<keyword evidence="8" id="KW-0902">Two-component regulatory system</keyword>
<feature type="chain" id="PRO_5047329084" description="histidine kinase" evidence="11">
    <location>
        <begin position="29"/>
        <end position="338"/>
    </location>
</feature>
<reference evidence="13 14" key="1">
    <citation type="journal article" date="2021" name="Sci. Rep.">
        <title>The distribution of antibiotic resistance genes in chicken gut microbiota commensals.</title>
        <authorList>
            <person name="Juricova H."/>
            <person name="Matiasovicova J."/>
            <person name="Kubasova T."/>
            <person name="Cejkova D."/>
            <person name="Rychlik I."/>
        </authorList>
    </citation>
    <scope>NUCLEOTIDE SEQUENCE [LARGE SCALE GENOMIC DNA]</scope>
    <source>
        <strain evidence="13 14">An794</strain>
    </source>
</reference>
<feature type="region of interest" description="Disordered" evidence="9">
    <location>
        <begin position="314"/>
        <end position="338"/>
    </location>
</feature>
<dbReference type="InterPro" id="IPR011712">
    <property type="entry name" value="Sig_transdc_His_kin_sub3_dim/P"/>
</dbReference>
<organism evidence="13 14">
    <name type="scientific">Olsenella profusa</name>
    <dbReference type="NCBI Taxonomy" id="138595"/>
    <lineage>
        <taxon>Bacteria</taxon>
        <taxon>Bacillati</taxon>
        <taxon>Actinomycetota</taxon>
        <taxon>Coriobacteriia</taxon>
        <taxon>Coriobacteriales</taxon>
        <taxon>Atopobiaceae</taxon>
        <taxon>Olsenella</taxon>
    </lineage>
</organism>
<evidence type="ECO:0000256" key="9">
    <source>
        <dbReference type="SAM" id="MobiDB-lite"/>
    </source>
</evidence>
<gene>
    <name evidence="13" type="ORF">H9X80_07275</name>
</gene>
<keyword evidence="3" id="KW-0597">Phosphoprotein</keyword>
<dbReference type="PANTHER" id="PTHR24421:SF10">
    <property type="entry name" value="NITRATE_NITRITE SENSOR PROTEIN NARQ"/>
    <property type="match status" value="1"/>
</dbReference>
<evidence type="ECO:0000256" key="11">
    <source>
        <dbReference type="SAM" id="SignalP"/>
    </source>
</evidence>
<dbReference type="EC" id="2.7.13.3" evidence="2"/>
<keyword evidence="7" id="KW-0067">ATP-binding</keyword>
<name>A0ABS2F452_9ACTN</name>
<evidence type="ECO:0000256" key="8">
    <source>
        <dbReference type="ARBA" id="ARBA00023012"/>
    </source>
</evidence>
<sequence>MERIADKLVVLACCAGTLALTGTGPAVAASLLVAVTCAFLAEAVPGRAGLVLTVAPCALALAVPAAAAFVAPAAYDLARRRPWLAAVAAAAPLAVAWSGALPAPAAATALLACGCAVLLARRTDRALAQRAENLRVADDLRERSLVLEGKVRETLDAQDYEVRLATLSERSRIAREIHDSVGHLLTRAVVQVEAQRVVHAGEPCEQDFAAVAGTLREALDEVRASVHDLRDDACDLSVQVRAAVEAACAGTRVAPTCRVEAGEAPPTVASCLLAVVREALSNVLRHSDARHVSVELAEHPGLWRLRVADDGSAPAVPAVSVTPTAPAIPSVPAAPSAP</sequence>
<comment type="caution">
    <text evidence="13">The sequence shown here is derived from an EMBL/GenBank/DDBJ whole genome shotgun (WGS) entry which is preliminary data.</text>
</comment>
<evidence type="ECO:0000259" key="12">
    <source>
        <dbReference type="Pfam" id="PF07730"/>
    </source>
</evidence>
<evidence type="ECO:0000256" key="6">
    <source>
        <dbReference type="ARBA" id="ARBA00022777"/>
    </source>
</evidence>
<evidence type="ECO:0000256" key="4">
    <source>
        <dbReference type="ARBA" id="ARBA00022679"/>
    </source>
</evidence>
<evidence type="ECO:0000256" key="1">
    <source>
        <dbReference type="ARBA" id="ARBA00000085"/>
    </source>
</evidence>
<comment type="catalytic activity">
    <reaction evidence="1">
        <text>ATP + protein L-histidine = ADP + protein N-phospho-L-histidine.</text>
        <dbReference type="EC" id="2.7.13.3"/>
    </reaction>
</comment>
<dbReference type="EMBL" id="JACSNQ010000015">
    <property type="protein sequence ID" value="MBM6775343.1"/>
    <property type="molecule type" value="Genomic_DNA"/>
</dbReference>
<dbReference type="Gene3D" id="3.30.565.10">
    <property type="entry name" value="Histidine kinase-like ATPase, C-terminal domain"/>
    <property type="match status" value="1"/>
</dbReference>
<keyword evidence="10" id="KW-0472">Membrane</keyword>